<reference evidence="1 2" key="1">
    <citation type="submission" date="2023-07" db="EMBL/GenBank/DDBJ databases">
        <title>Sorghum-associated microbial communities from plants grown in Nebraska, USA.</title>
        <authorList>
            <person name="Schachtman D."/>
        </authorList>
    </citation>
    <scope>NUCLEOTIDE SEQUENCE [LARGE SCALE GENOMIC DNA]</scope>
    <source>
        <strain evidence="1 2">DS1307</strain>
    </source>
</reference>
<sequence length="236" mass="26416">MRYAIYFTPSKDDALTQAASLWLGRDAYEGRDLSAPADTGLAEDEWRTITADPRRYAFHATLKAPFSLADGKDEASLVAAVDAFAAQTEAFDIPELVVAGLGPFFALVPGEPNPILQDFAGSIVEHFEPFRAPLSDADIARRKPEKLSEAQRNYLHEFGYPYVMEEFRFHMTLTGPVPEERREAMHALLTERFAAFTGTPRRIDALTVFVEPQRGAPFSVLHRVPLKNNQDRRAFA</sequence>
<evidence type="ECO:0000313" key="1">
    <source>
        <dbReference type="EMBL" id="MDP9838495.1"/>
    </source>
</evidence>
<dbReference type="InterPro" id="IPR009097">
    <property type="entry name" value="Cyclic_Pdiesterase"/>
</dbReference>
<organism evidence="1 2">
    <name type="scientific">Neorhizobium huautlense</name>
    <dbReference type="NCBI Taxonomy" id="67774"/>
    <lineage>
        <taxon>Bacteria</taxon>
        <taxon>Pseudomonadati</taxon>
        <taxon>Pseudomonadota</taxon>
        <taxon>Alphaproteobacteria</taxon>
        <taxon>Hyphomicrobiales</taxon>
        <taxon>Rhizobiaceae</taxon>
        <taxon>Rhizobium/Agrobacterium group</taxon>
        <taxon>Neorhizobium</taxon>
    </lineage>
</organism>
<keyword evidence="2" id="KW-1185">Reference proteome</keyword>
<dbReference type="NCBIfam" id="TIGR03223">
    <property type="entry name" value="Phn_opern_protn"/>
    <property type="match status" value="1"/>
</dbReference>
<protein>
    <submittedName>
        <fullName evidence="1">Phosphonate metabolism protein</fullName>
    </submittedName>
</protein>
<proteinExistence type="predicted"/>
<dbReference type="RefSeq" id="WP_306836448.1">
    <property type="nucleotide sequence ID" value="NZ_JAUSRF010000010.1"/>
</dbReference>
<name>A0ABT9PVJ9_9HYPH</name>
<dbReference type="EMBL" id="JAUSRF010000010">
    <property type="protein sequence ID" value="MDP9838495.1"/>
    <property type="molecule type" value="Genomic_DNA"/>
</dbReference>
<dbReference type="Proteomes" id="UP001241472">
    <property type="component" value="Unassembled WGS sequence"/>
</dbReference>
<dbReference type="Pfam" id="PF06299">
    <property type="entry name" value="DUF1045"/>
    <property type="match status" value="1"/>
</dbReference>
<dbReference type="PIRSF" id="PIRSF033328">
    <property type="entry name" value="Phest_Mll4975"/>
    <property type="match status" value="1"/>
</dbReference>
<dbReference type="Gene3D" id="3.90.1140.10">
    <property type="entry name" value="Cyclic phosphodiesterase"/>
    <property type="match status" value="1"/>
</dbReference>
<accession>A0ABT9PVJ9</accession>
<dbReference type="SUPFAM" id="SSF55144">
    <property type="entry name" value="LigT-like"/>
    <property type="match status" value="1"/>
</dbReference>
<evidence type="ECO:0000313" key="2">
    <source>
        <dbReference type="Proteomes" id="UP001241472"/>
    </source>
</evidence>
<gene>
    <name evidence="1" type="ORF">J2T09_003263</name>
</gene>
<comment type="caution">
    <text evidence="1">The sequence shown here is derived from an EMBL/GenBank/DDBJ whole genome shotgun (WGS) entry which is preliminary data.</text>
</comment>
<dbReference type="InterPro" id="IPR009389">
    <property type="entry name" value="DUF1045"/>
</dbReference>